<dbReference type="InParanoid" id="A0A3N4LCV1"/>
<dbReference type="PANTHER" id="PTHR12459">
    <property type="entry name" value="TRANSMEMBRANE PROTEIN 135-RELATED"/>
    <property type="match status" value="1"/>
</dbReference>
<reference evidence="2 3" key="1">
    <citation type="journal article" date="2018" name="Nat. Ecol. Evol.">
        <title>Pezizomycetes genomes reveal the molecular basis of ectomycorrhizal truffle lifestyle.</title>
        <authorList>
            <person name="Murat C."/>
            <person name="Payen T."/>
            <person name="Noel B."/>
            <person name="Kuo A."/>
            <person name="Morin E."/>
            <person name="Chen J."/>
            <person name="Kohler A."/>
            <person name="Krizsan K."/>
            <person name="Balestrini R."/>
            <person name="Da Silva C."/>
            <person name="Montanini B."/>
            <person name="Hainaut M."/>
            <person name="Levati E."/>
            <person name="Barry K.W."/>
            <person name="Belfiori B."/>
            <person name="Cichocki N."/>
            <person name="Clum A."/>
            <person name="Dockter R.B."/>
            <person name="Fauchery L."/>
            <person name="Guy J."/>
            <person name="Iotti M."/>
            <person name="Le Tacon F."/>
            <person name="Lindquist E.A."/>
            <person name="Lipzen A."/>
            <person name="Malagnac F."/>
            <person name="Mello A."/>
            <person name="Molinier V."/>
            <person name="Miyauchi S."/>
            <person name="Poulain J."/>
            <person name="Riccioni C."/>
            <person name="Rubini A."/>
            <person name="Sitrit Y."/>
            <person name="Splivallo R."/>
            <person name="Traeger S."/>
            <person name="Wang M."/>
            <person name="Zifcakova L."/>
            <person name="Wipf D."/>
            <person name="Zambonelli A."/>
            <person name="Paolocci F."/>
            <person name="Nowrousian M."/>
            <person name="Ottonello S."/>
            <person name="Baldrian P."/>
            <person name="Spatafora J.W."/>
            <person name="Henrissat B."/>
            <person name="Nagy L.G."/>
            <person name="Aury J.M."/>
            <person name="Wincker P."/>
            <person name="Grigoriev I.V."/>
            <person name="Bonfante P."/>
            <person name="Martin F.M."/>
        </authorList>
    </citation>
    <scope>NUCLEOTIDE SEQUENCE [LARGE SCALE GENOMIC DNA]</scope>
    <source>
        <strain evidence="2 3">ATCC MYA-4762</strain>
    </source>
</reference>
<dbReference type="Proteomes" id="UP000267821">
    <property type="component" value="Unassembled WGS sequence"/>
</dbReference>
<sequence length="615" mass="67238">MTSLGSPPLSPPLDPTPPPAAPPVYPLPTSTARQNFILALRYVVSQKEYAALRKTLKFRAPSAISSSVPPRREFDAVIKQAAARSSVRSVELGETTQHVEDYDFLPSATRAAVRAFLLTRVGLRIWGAIETFLEKRKGIVVSHPKHPRFRSPATRTALSLALLVFLHRLLSRFFTTLRSNLLLPSARTFRKRHPKTTRLLTSRISPALGASLAGLALAVHPEGEARNWIAVWVVCKALEYAFNLAEGRQLWGERPWWLGSWLLFPLSQAQIFHALVFDRETLPDGPKKFFLNFSGDYISTRPETYPARLRWPSTDEVLDGVANIANLHYPKFTPPILNPSSTLLPPPLTSLSPITSAAHPLHTRLHCALTHPSEPSCLTTYITHLLNQLPRLSRFFFVLYLIAALPKIRVLAKAPFSSMGRIIRSSVASAAFISGVVGTSWAGLCAMQRVLPGKAGAGRAGARVYLAGAVGGLWAFVQAFGSPVPPGARKLTTSTTVIEEKGDGDVIVTTATRSPVRRGTSRAAFTYTARLALVSLWKTGVKRGWWRGVKNGDVVLFVLGLAAMGAVWEAGGELGVNEGYVRNGLEMLKGAKRTKEAVVDDRIEPVRGGEKRKAA</sequence>
<gene>
    <name evidence="2" type="ORF">L211DRAFT_841429</name>
</gene>
<dbReference type="AlphaFoldDB" id="A0A3N4LCV1"/>
<name>A0A3N4LCV1_9PEZI</name>
<evidence type="ECO:0000256" key="1">
    <source>
        <dbReference type="SAM" id="MobiDB-lite"/>
    </source>
</evidence>
<keyword evidence="3" id="KW-1185">Reference proteome</keyword>
<dbReference type="InterPro" id="IPR026749">
    <property type="entry name" value="Tmem135"/>
</dbReference>
<evidence type="ECO:0000313" key="2">
    <source>
        <dbReference type="EMBL" id="RPB20710.1"/>
    </source>
</evidence>
<dbReference type="EMBL" id="ML121568">
    <property type="protein sequence ID" value="RPB20710.1"/>
    <property type="molecule type" value="Genomic_DNA"/>
</dbReference>
<organism evidence="2 3">
    <name type="scientific">Terfezia boudieri ATCC MYA-4762</name>
    <dbReference type="NCBI Taxonomy" id="1051890"/>
    <lineage>
        <taxon>Eukaryota</taxon>
        <taxon>Fungi</taxon>
        <taxon>Dikarya</taxon>
        <taxon>Ascomycota</taxon>
        <taxon>Pezizomycotina</taxon>
        <taxon>Pezizomycetes</taxon>
        <taxon>Pezizales</taxon>
        <taxon>Pezizaceae</taxon>
        <taxon>Terfezia</taxon>
    </lineage>
</organism>
<dbReference type="PANTHER" id="PTHR12459:SF19">
    <property type="entry name" value="TRANSMEMBRANE PROTEIN 135 N-TERMINAL DOMAIN-CONTAINING PROTEIN"/>
    <property type="match status" value="1"/>
</dbReference>
<dbReference type="OrthoDB" id="291792at2759"/>
<feature type="compositionally biased region" description="Pro residues" evidence="1">
    <location>
        <begin position="8"/>
        <end position="26"/>
    </location>
</feature>
<protein>
    <submittedName>
        <fullName evidence="2">Uncharacterized protein</fullName>
    </submittedName>
</protein>
<proteinExistence type="predicted"/>
<accession>A0A3N4LCV1</accession>
<feature type="region of interest" description="Disordered" evidence="1">
    <location>
        <begin position="1"/>
        <end position="26"/>
    </location>
</feature>
<evidence type="ECO:0000313" key="3">
    <source>
        <dbReference type="Proteomes" id="UP000267821"/>
    </source>
</evidence>